<gene>
    <name evidence="4" type="ORF">ABT404_49240</name>
</gene>
<evidence type="ECO:0000256" key="2">
    <source>
        <dbReference type="SAM" id="Phobius"/>
    </source>
</evidence>
<proteinExistence type="predicted"/>
<accession>A0ABV1XEC8</accession>
<dbReference type="EMBL" id="JBEPEK010000791">
    <property type="protein sequence ID" value="MER7187363.1"/>
    <property type="molecule type" value="Genomic_DNA"/>
</dbReference>
<protein>
    <submittedName>
        <fullName evidence="4">T7SS-secreted protein</fullName>
    </submittedName>
</protein>
<evidence type="ECO:0000256" key="1">
    <source>
        <dbReference type="SAM" id="MobiDB-lite"/>
    </source>
</evidence>
<organism evidence="4 5">
    <name type="scientific">Streptomyces hyaluromycini</name>
    <dbReference type="NCBI Taxonomy" id="1377993"/>
    <lineage>
        <taxon>Bacteria</taxon>
        <taxon>Bacillati</taxon>
        <taxon>Actinomycetota</taxon>
        <taxon>Actinomycetes</taxon>
        <taxon>Kitasatosporales</taxon>
        <taxon>Streptomycetaceae</taxon>
        <taxon>Streptomyces</taxon>
    </lineage>
</organism>
<name>A0ABV1XEC8_9ACTN</name>
<feature type="region of interest" description="Disordered" evidence="1">
    <location>
        <begin position="580"/>
        <end position="611"/>
    </location>
</feature>
<dbReference type="RefSeq" id="WP_350791728.1">
    <property type="nucleotide sequence ID" value="NZ_JBEPEK010000791.1"/>
</dbReference>
<feature type="non-terminal residue" evidence="4">
    <location>
        <position position="645"/>
    </location>
</feature>
<evidence type="ECO:0000259" key="3">
    <source>
        <dbReference type="Pfam" id="PF21725"/>
    </source>
</evidence>
<dbReference type="Pfam" id="PF21725">
    <property type="entry name" value="T7SS_signal"/>
    <property type="match status" value="1"/>
</dbReference>
<evidence type="ECO:0000313" key="5">
    <source>
        <dbReference type="Proteomes" id="UP001474181"/>
    </source>
</evidence>
<keyword evidence="2" id="KW-1133">Transmembrane helix</keyword>
<comment type="caution">
    <text evidence="4">The sequence shown here is derived from an EMBL/GenBank/DDBJ whole genome shotgun (WGS) entry which is preliminary data.</text>
</comment>
<evidence type="ECO:0000313" key="4">
    <source>
        <dbReference type="EMBL" id="MER7187363.1"/>
    </source>
</evidence>
<dbReference type="Proteomes" id="UP001474181">
    <property type="component" value="Unassembled WGS sequence"/>
</dbReference>
<feature type="compositionally biased region" description="Gly residues" evidence="1">
    <location>
        <begin position="600"/>
        <end position="611"/>
    </location>
</feature>
<reference evidence="4 5" key="1">
    <citation type="submission" date="2024-06" db="EMBL/GenBank/DDBJ databases">
        <title>The Natural Products Discovery Center: Release of the First 8490 Sequenced Strains for Exploring Actinobacteria Biosynthetic Diversity.</title>
        <authorList>
            <person name="Kalkreuter E."/>
            <person name="Kautsar S.A."/>
            <person name="Yang D."/>
            <person name="Bader C.D."/>
            <person name="Teijaro C.N."/>
            <person name="Fluegel L."/>
            <person name="Davis C.M."/>
            <person name="Simpson J.R."/>
            <person name="Lauterbach L."/>
            <person name="Steele A.D."/>
            <person name="Gui C."/>
            <person name="Meng S."/>
            <person name="Li G."/>
            <person name="Viehrig K."/>
            <person name="Ye F."/>
            <person name="Su P."/>
            <person name="Kiefer A.F."/>
            <person name="Nichols A."/>
            <person name="Cepeda A.J."/>
            <person name="Yan W."/>
            <person name="Fan B."/>
            <person name="Jiang Y."/>
            <person name="Adhikari A."/>
            <person name="Zheng C.-J."/>
            <person name="Schuster L."/>
            <person name="Cowan T.M."/>
            <person name="Smanski M.J."/>
            <person name="Chevrette M.G."/>
            <person name="De Carvalho L.P.S."/>
            <person name="Shen B."/>
        </authorList>
    </citation>
    <scope>NUCLEOTIDE SEQUENCE [LARGE SCALE GENOMIC DNA]</scope>
    <source>
        <strain evidence="4 5">NPDC000234</strain>
    </source>
</reference>
<feature type="domain" description="Putative T7SS secretion signal" evidence="3">
    <location>
        <begin position="19"/>
        <end position="143"/>
    </location>
</feature>
<feature type="transmembrane region" description="Helical" evidence="2">
    <location>
        <begin position="204"/>
        <end position="223"/>
    </location>
</feature>
<sequence length="645" mass="66200">MARPTDWDVLDLPGDPTPGDPAQIRSLATELTTLGDNAGTIASSIDAVMNTAGDSVFVGATADALREKVDQRLRDHISDVAAAFKSSGSALSTWADAVEGYQATADGYLNAARGLDKDDPQLDNYKNLVSQVSADYETAADTAKNGIMSVSDISLPISKCQVFWETFQWLAILLIAPALVFGGPIALLALGVNFTLFIKTMVDFANGNASLMDVFMAGLGILAPTTKALPIFQIAKAGFGAVKGVTQFARGVFDKLAGLFTGGFRLVSLFPDLNDFIRLSTVWVRQGGLWTLESLHNIPGLTGMVFQRGALTVLQNFRGITGFVRGLPSAVGRGITSVGKGLGRGLDMSWNGLTAGFGAAWKLGVKELGGSKWLRMLLPVDADEIGEFGLGKALRIGFYDRGLKGSHIFGAPLGNSVGRGISATPIPHGSYGTAGDIKLARVQLDDLRFGDWTGDALGMRPSGLGTGLDGGFVDLTSAMRMPTLHTESFGSVSDRIGLGFHAYRRLGDLTDISSAHLGSLRIEAATVAPTGDAAGLGVSATSSVSATHSSGLYLPGTAGAPAAQGLDLTTGALAPGVTNSTLTAVQTPPPGAVGHTGLLLPGGPGGVGHGPGSVLTDGFQTAFPGSTPPAALIVPATPGPGGGIA</sequence>
<keyword evidence="5" id="KW-1185">Reference proteome</keyword>
<feature type="region of interest" description="Disordered" evidence="1">
    <location>
        <begin position="1"/>
        <end position="20"/>
    </location>
</feature>
<feature type="transmembrane region" description="Helical" evidence="2">
    <location>
        <begin position="169"/>
        <end position="192"/>
    </location>
</feature>
<keyword evidence="2" id="KW-0812">Transmembrane</keyword>
<dbReference type="InterPro" id="IPR049082">
    <property type="entry name" value="T7SS_signal"/>
</dbReference>
<keyword evidence="2" id="KW-0472">Membrane</keyword>